<evidence type="ECO:0000313" key="3">
    <source>
        <dbReference type="Proteomes" id="UP000664209"/>
    </source>
</evidence>
<sequence length="448" mass="48076">MSGLRRVSERFWFIPALLCVLAAGLAEGLTTLDERRGDARVRGPLGDLLYSVGESGSRDLLGAIATSSLAVAGTTFSITMAVLALTSSSYGPRLVRNFMADRGNQTVLGVFVATFLYSLLVLRSIRVLGDTGEQEADVFVPHLAVNAAVLLAVANVAVLVYFIHHISDSVQVATLARGVREELCDTVERLYPSEVGHDRDDATLTPARDATAQALPVPTGGTPVPAGRPGYVQSVAEEKLLRLAVRHDLVVRLEVRPGRYVLPDTTIARLHPVGAVDERLVRAAQATIVVTDERTPHQDVEFAVQQLTEMAVRALSPGTNDPYTAINALDDLSAGLAMLAARQQPSAQRFDQDGTLRVHAPAPGTTGLVRGVLDSMRWYAAGAPSVMHHTLELVERVGVRSRDPELRVDLVRQLGLLEDAFAAAGHHEQDTRGFGEHARNVRAAVAPG</sequence>
<organism evidence="2 3">
    <name type="scientific">Actinotalea soli</name>
    <dbReference type="NCBI Taxonomy" id="2819234"/>
    <lineage>
        <taxon>Bacteria</taxon>
        <taxon>Bacillati</taxon>
        <taxon>Actinomycetota</taxon>
        <taxon>Actinomycetes</taxon>
        <taxon>Micrococcales</taxon>
        <taxon>Cellulomonadaceae</taxon>
        <taxon>Actinotalea</taxon>
    </lineage>
</organism>
<protein>
    <submittedName>
        <fullName evidence="2">DUF2254 domain-containing protein</fullName>
    </submittedName>
</protein>
<accession>A0A939LPW6</accession>
<dbReference type="InterPro" id="IPR018723">
    <property type="entry name" value="DUF2254_membrane"/>
</dbReference>
<dbReference type="Pfam" id="PF10011">
    <property type="entry name" value="DUF2254"/>
    <property type="match status" value="1"/>
</dbReference>
<keyword evidence="1" id="KW-0472">Membrane</keyword>
<feature type="transmembrane region" description="Helical" evidence="1">
    <location>
        <begin position="60"/>
        <end position="85"/>
    </location>
</feature>
<dbReference type="EMBL" id="JAGEMK010000003">
    <property type="protein sequence ID" value="MBO1751784.1"/>
    <property type="molecule type" value="Genomic_DNA"/>
</dbReference>
<name>A0A939LPW6_9CELL</name>
<gene>
    <name evidence="2" type="ORF">J4G33_08220</name>
</gene>
<dbReference type="Proteomes" id="UP000664209">
    <property type="component" value="Unassembled WGS sequence"/>
</dbReference>
<feature type="transmembrane region" description="Helical" evidence="1">
    <location>
        <begin position="106"/>
        <end position="125"/>
    </location>
</feature>
<keyword evidence="1" id="KW-1133">Transmembrane helix</keyword>
<evidence type="ECO:0000256" key="1">
    <source>
        <dbReference type="SAM" id="Phobius"/>
    </source>
</evidence>
<dbReference type="RefSeq" id="WP_208055450.1">
    <property type="nucleotide sequence ID" value="NZ_JAGEMK010000003.1"/>
</dbReference>
<keyword evidence="3" id="KW-1185">Reference proteome</keyword>
<feature type="transmembrane region" description="Helical" evidence="1">
    <location>
        <begin position="145"/>
        <end position="163"/>
    </location>
</feature>
<proteinExistence type="predicted"/>
<dbReference type="AlphaFoldDB" id="A0A939LPW6"/>
<evidence type="ECO:0000313" key="2">
    <source>
        <dbReference type="EMBL" id="MBO1751784.1"/>
    </source>
</evidence>
<reference evidence="2" key="1">
    <citation type="submission" date="2021-03" db="EMBL/GenBank/DDBJ databases">
        <title>Actinotalea soli sp. nov., isolated from soil.</title>
        <authorList>
            <person name="Ping W."/>
            <person name="Zhang J."/>
        </authorList>
    </citation>
    <scope>NUCLEOTIDE SEQUENCE</scope>
    <source>
        <strain evidence="2">BY-33</strain>
    </source>
</reference>
<comment type="caution">
    <text evidence="2">The sequence shown here is derived from an EMBL/GenBank/DDBJ whole genome shotgun (WGS) entry which is preliminary data.</text>
</comment>
<keyword evidence="1" id="KW-0812">Transmembrane</keyword>